<dbReference type="SUPFAM" id="SSF50621">
    <property type="entry name" value="Alanine racemase C-terminal domain-like"/>
    <property type="match status" value="1"/>
</dbReference>
<dbReference type="PANTHER" id="PTHR30511">
    <property type="entry name" value="ALANINE RACEMASE"/>
    <property type="match status" value="1"/>
</dbReference>
<dbReference type="PRINTS" id="PR00992">
    <property type="entry name" value="ALARACEMASE"/>
</dbReference>
<reference evidence="7" key="1">
    <citation type="journal article" date="2019" name="Int. J. Syst. Evol. Microbiol.">
        <title>The Global Catalogue of Microorganisms (GCM) 10K type strain sequencing project: providing services to taxonomists for standard genome sequencing and annotation.</title>
        <authorList>
            <consortium name="The Broad Institute Genomics Platform"/>
            <consortium name="The Broad Institute Genome Sequencing Center for Infectious Disease"/>
            <person name="Wu L."/>
            <person name="Ma J."/>
        </authorList>
    </citation>
    <scope>NUCLEOTIDE SEQUENCE [LARGE SCALE GENOMIC DNA]</scope>
    <source>
        <strain evidence="7">KCTC 52042</strain>
    </source>
</reference>
<name>A0ABW5JH44_9BACT</name>
<dbReference type="PANTHER" id="PTHR30511:SF0">
    <property type="entry name" value="ALANINE RACEMASE, CATABOLIC-RELATED"/>
    <property type="match status" value="1"/>
</dbReference>
<dbReference type="Pfam" id="PF00842">
    <property type="entry name" value="Ala_racemase_C"/>
    <property type="match status" value="1"/>
</dbReference>
<feature type="binding site" evidence="4">
    <location>
        <position position="296"/>
    </location>
    <ligand>
        <name>substrate</name>
    </ligand>
</feature>
<keyword evidence="7" id="KW-1185">Reference proteome</keyword>
<feature type="modified residue" description="N6-(pyridoxal phosphate)lysine" evidence="4">
    <location>
        <position position="34"/>
    </location>
</feature>
<gene>
    <name evidence="6" type="primary">alr</name>
    <name evidence="6" type="ORF">ACFSVN_06410</name>
</gene>
<accession>A0ABW5JH44</accession>
<proteinExistence type="inferred from homology"/>
<dbReference type="CDD" id="cd00430">
    <property type="entry name" value="PLPDE_III_AR"/>
    <property type="match status" value="1"/>
</dbReference>
<dbReference type="InterPro" id="IPR020622">
    <property type="entry name" value="Ala_racemase_pyridoxalP-BS"/>
</dbReference>
<dbReference type="InterPro" id="IPR001608">
    <property type="entry name" value="Ala_racemase_N"/>
</dbReference>
<evidence type="ECO:0000256" key="3">
    <source>
        <dbReference type="ARBA" id="ARBA00023235"/>
    </source>
</evidence>
<comment type="similarity">
    <text evidence="4">Belongs to the alanine racemase family.</text>
</comment>
<comment type="function">
    <text evidence="4">Catalyzes the interconversion of L-alanine and D-alanine. May also act on other amino acids.</text>
</comment>
<evidence type="ECO:0000256" key="2">
    <source>
        <dbReference type="ARBA" id="ARBA00022898"/>
    </source>
</evidence>
<dbReference type="Gene3D" id="3.20.20.10">
    <property type="entry name" value="Alanine racemase"/>
    <property type="match status" value="1"/>
</dbReference>
<evidence type="ECO:0000259" key="5">
    <source>
        <dbReference type="SMART" id="SM01005"/>
    </source>
</evidence>
<dbReference type="InterPro" id="IPR029066">
    <property type="entry name" value="PLP-binding_barrel"/>
</dbReference>
<dbReference type="PROSITE" id="PS00395">
    <property type="entry name" value="ALANINE_RACEMASE"/>
    <property type="match status" value="1"/>
</dbReference>
<protein>
    <recommendedName>
        <fullName evidence="4">Alanine racemase</fullName>
        <ecNumber evidence="4">5.1.1.1</ecNumber>
    </recommendedName>
</protein>
<feature type="active site" description="Proton acceptor; specific for L-alanine" evidence="4">
    <location>
        <position position="248"/>
    </location>
</feature>
<comment type="caution">
    <text evidence="6">The sequence shown here is derived from an EMBL/GenBank/DDBJ whole genome shotgun (WGS) entry which is preliminary data.</text>
</comment>
<dbReference type="SMART" id="SM01005">
    <property type="entry name" value="Ala_racemase_C"/>
    <property type="match status" value="1"/>
</dbReference>
<evidence type="ECO:0000256" key="4">
    <source>
        <dbReference type="HAMAP-Rule" id="MF_01201"/>
    </source>
</evidence>
<dbReference type="InterPro" id="IPR000821">
    <property type="entry name" value="Ala_racemase"/>
</dbReference>
<feature type="binding site" evidence="4">
    <location>
        <position position="124"/>
    </location>
    <ligand>
        <name>substrate</name>
    </ligand>
</feature>
<comment type="cofactor">
    <cofactor evidence="1 4">
        <name>pyridoxal 5'-phosphate</name>
        <dbReference type="ChEBI" id="CHEBI:597326"/>
    </cofactor>
</comment>
<keyword evidence="2 4" id="KW-0663">Pyridoxal phosphate</keyword>
<dbReference type="Proteomes" id="UP001597460">
    <property type="component" value="Unassembled WGS sequence"/>
</dbReference>
<dbReference type="SUPFAM" id="SSF51419">
    <property type="entry name" value="PLP-binding barrel"/>
    <property type="match status" value="1"/>
</dbReference>
<sequence length="351" mass="39428">MSSTLYVHLSRIAKNLDAVDQRIGKGVKRMAVVKDEAYGHGLLPVAGYLKDKVEWFCTARLEEAVQLREHGIQNPILVFEIPPAGQEALFLKYDITASISDVSVFERLKPGTKAHLHFDTGMFRLGMLPDDVAAVLQNMKDFDLDYTGIYTHFANSDVEGHSRVLRQLEVFRSIRSQFPEQLLTHTANSGAIFYYHDKGVLFDAVRPGVCLYGYAPGPYDISDLEPVIEWRSKLVQVKKLQKGDLVGYGSRWEAPKEGWLGVIPVGYADGIFRNLSGEFAVEINGQLFQQVGTISMDYVMVYLKEQQFKPGESVTILKNGKLSAKKWAKIMGTIPYEITTAISPKIERVYV</sequence>
<comment type="pathway">
    <text evidence="4">Amino-acid biosynthesis; D-alanine biosynthesis; D-alanine from L-alanine: step 1/1.</text>
</comment>
<dbReference type="NCBIfam" id="TIGR00492">
    <property type="entry name" value="alr"/>
    <property type="match status" value="1"/>
</dbReference>
<evidence type="ECO:0000256" key="1">
    <source>
        <dbReference type="ARBA" id="ARBA00001933"/>
    </source>
</evidence>
<dbReference type="GO" id="GO:0008784">
    <property type="term" value="F:alanine racemase activity"/>
    <property type="evidence" value="ECO:0007669"/>
    <property type="project" value="UniProtKB-EC"/>
</dbReference>
<dbReference type="Pfam" id="PF01168">
    <property type="entry name" value="Ala_racemase_N"/>
    <property type="match status" value="1"/>
</dbReference>
<dbReference type="RefSeq" id="WP_390300184.1">
    <property type="nucleotide sequence ID" value="NZ_JBHULI010000024.1"/>
</dbReference>
<comment type="catalytic activity">
    <reaction evidence="4">
        <text>L-alanine = D-alanine</text>
        <dbReference type="Rhea" id="RHEA:20249"/>
        <dbReference type="ChEBI" id="CHEBI:57416"/>
        <dbReference type="ChEBI" id="CHEBI:57972"/>
        <dbReference type="EC" id="5.1.1.1"/>
    </reaction>
</comment>
<evidence type="ECO:0000313" key="6">
    <source>
        <dbReference type="EMBL" id="MFD2532071.1"/>
    </source>
</evidence>
<dbReference type="HAMAP" id="MF_01201">
    <property type="entry name" value="Ala_racemase"/>
    <property type="match status" value="1"/>
</dbReference>
<feature type="active site" description="Proton acceptor; specific for D-alanine" evidence="4">
    <location>
        <position position="34"/>
    </location>
</feature>
<dbReference type="EMBL" id="JBHULI010000024">
    <property type="protein sequence ID" value="MFD2532071.1"/>
    <property type="molecule type" value="Genomic_DNA"/>
</dbReference>
<dbReference type="Gene3D" id="2.40.37.10">
    <property type="entry name" value="Lyase, Ornithine Decarboxylase, Chain A, domain 1"/>
    <property type="match status" value="1"/>
</dbReference>
<feature type="domain" description="Alanine racemase C-terminal" evidence="5">
    <location>
        <begin position="227"/>
        <end position="351"/>
    </location>
</feature>
<dbReference type="InterPro" id="IPR009006">
    <property type="entry name" value="Ala_racemase/Decarboxylase_C"/>
</dbReference>
<dbReference type="InterPro" id="IPR011079">
    <property type="entry name" value="Ala_racemase_C"/>
</dbReference>
<evidence type="ECO:0000313" key="7">
    <source>
        <dbReference type="Proteomes" id="UP001597460"/>
    </source>
</evidence>
<dbReference type="EC" id="5.1.1.1" evidence="4"/>
<organism evidence="6 7">
    <name type="scientific">Gracilimonas halophila</name>
    <dbReference type="NCBI Taxonomy" id="1834464"/>
    <lineage>
        <taxon>Bacteria</taxon>
        <taxon>Pseudomonadati</taxon>
        <taxon>Balneolota</taxon>
        <taxon>Balneolia</taxon>
        <taxon>Balneolales</taxon>
        <taxon>Balneolaceae</taxon>
        <taxon>Gracilimonas</taxon>
    </lineage>
</organism>
<keyword evidence="3 4" id="KW-0413">Isomerase</keyword>